<dbReference type="PROSITE" id="PS51257">
    <property type="entry name" value="PROKAR_LIPOPROTEIN"/>
    <property type="match status" value="1"/>
</dbReference>
<accession>A0A5C2H965</accession>
<proteinExistence type="predicted"/>
<reference evidence="2" key="2">
    <citation type="submission" date="2019-09" db="EMBL/GenBank/DDBJ databases">
        <title>Complete genome sequencing of four Arcobacter species reveals a diverse suite of mobile elements.</title>
        <authorList>
            <person name="On S.L.W."/>
            <person name="Miller W.G."/>
            <person name="Biggs P."/>
            <person name="Cornelius A."/>
            <person name="Vandamme P."/>
        </authorList>
    </citation>
    <scope>NUCLEOTIDE SEQUENCE [LARGE SCALE GENOMIC DNA]</scope>
    <source>
        <strain evidence="2">LMG 26638</strain>
    </source>
</reference>
<dbReference type="Proteomes" id="UP000322726">
    <property type="component" value="Chromosome"/>
</dbReference>
<evidence type="ECO:0000313" key="1">
    <source>
        <dbReference type="EMBL" id="QEP35363.1"/>
    </source>
</evidence>
<protein>
    <submittedName>
        <fullName evidence="1">Uncharacterized protein</fullName>
    </submittedName>
</protein>
<evidence type="ECO:0000313" key="2">
    <source>
        <dbReference type="Proteomes" id="UP000322726"/>
    </source>
</evidence>
<dbReference type="KEGG" id="apai:APAC_2303"/>
<dbReference type="RefSeq" id="WP_130234259.1">
    <property type="nucleotide sequence ID" value="NZ_BMEF01000048.1"/>
</dbReference>
<dbReference type="EMBL" id="CP035928">
    <property type="protein sequence ID" value="QEP35363.1"/>
    <property type="molecule type" value="Genomic_DNA"/>
</dbReference>
<gene>
    <name evidence="1" type="ORF">APAC_2303</name>
</gene>
<organism evidence="1 2">
    <name type="scientific">Malaciobacter pacificus</name>
    <dbReference type="NCBI Taxonomy" id="1080223"/>
    <lineage>
        <taxon>Bacteria</taxon>
        <taxon>Pseudomonadati</taxon>
        <taxon>Campylobacterota</taxon>
        <taxon>Epsilonproteobacteria</taxon>
        <taxon>Campylobacterales</taxon>
        <taxon>Arcobacteraceae</taxon>
        <taxon>Malaciobacter</taxon>
    </lineage>
</organism>
<name>A0A5C2H965_9BACT</name>
<reference evidence="1 2" key="3">
    <citation type="submission" date="2019-09" db="EMBL/GenBank/DDBJ databases">
        <title>Taxonomic note: a critical rebuttal of the proposed division of the genus Arcobacter into six genera, emended descriptions of Arcobacter anaerophilus and the genus Arcobacter, and an assessment of genus-level boundaries for Epsilonproteobacteria using in silico genomic comparator tools.</title>
        <authorList>
            <person name="On S.L.W."/>
            <person name="Miller W.G."/>
            <person name="Biggs P."/>
            <person name="Cornelius A."/>
            <person name="Vandamme P."/>
        </authorList>
    </citation>
    <scope>NUCLEOTIDE SEQUENCE [LARGE SCALE GENOMIC DNA]</scope>
    <source>
        <strain evidence="1 2">LMG 26638</strain>
    </source>
</reference>
<reference evidence="1 2" key="1">
    <citation type="submission" date="2019-09" db="EMBL/GenBank/DDBJ databases">
        <title>Complete genome sequencing of four Arcobacter species reveals a diverse suite of mobile elements.</title>
        <authorList>
            <person name="Miller W.G."/>
            <person name="Yee E."/>
            <person name="Bono J.L."/>
        </authorList>
    </citation>
    <scope>NUCLEOTIDE SEQUENCE [LARGE SCALE GENOMIC DNA]</scope>
    <source>
        <strain evidence="1 2">LMG 26638</strain>
    </source>
</reference>
<keyword evidence="2" id="KW-1185">Reference proteome</keyword>
<sequence length="66" mass="7343">MRLISGILLLLFILSGCSKYNDPQIAARISELESKVSLDEFEKEELKDLKQQGSSNPSTVINSCKI</sequence>
<dbReference type="AlphaFoldDB" id="A0A5C2H965"/>